<keyword evidence="11" id="KW-0407">Ion channel</keyword>
<dbReference type="InterPro" id="IPR003131">
    <property type="entry name" value="T1-type_BTB"/>
</dbReference>
<evidence type="ECO:0000313" key="16">
    <source>
        <dbReference type="Proteomes" id="UP000218231"/>
    </source>
</evidence>
<comment type="caution">
    <text evidence="15">The sequence shown here is derived from an EMBL/GenBank/DDBJ whole genome shotgun (WGS) entry which is preliminary data.</text>
</comment>
<evidence type="ECO:0000256" key="12">
    <source>
        <dbReference type="SAM" id="Phobius"/>
    </source>
</evidence>
<evidence type="ECO:0000256" key="6">
    <source>
        <dbReference type="ARBA" id="ARBA00022882"/>
    </source>
</evidence>
<dbReference type="GO" id="GO:0008076">
    <property type="term" value="C:voltage-gated potassium channel complex"/>
    <property type="evidence" value="ECO:0007669"/>
    <property type="project" value="InterPro"/>
</dbReference>
<evidence type="ECO:0000259" key="14">
    <source>
        <dbReference type="Pfam" id="PF02214"/>
    </source>
</evidence>
<evidence type="ECO:0000256" key="1">
    <source>
        <dbReference type="ARBA" id="ARBA00004141"/>
    </source>
</evidence>
<feature type="transmembrane region" description="Helical" evidence="12">
    <location>
        <begin position="200"/>
        <end position="222"/>
    </location>
</feature>
<dbReference type="GO" id="GO:0051260">
    <property type="term" value="P:protein homooligomerization"/>
    <property type="evidence" value="ECO:0007669"/>
    <property type="project" value="InterPro"/>
</dbReference>
<reference evidence="15 16" key="1">
    <citation type="journal article" date="2017" name="Curr. Biol.">
        <title>Genome architecture and evolution of a unichromosomal asexual nematode.</title>
        <authorList>
            <person name="Fradin H."/>
            <person name="Zegar C."/>
            <person name="Gutwein M."/>
            <person name="Lucas J."/>
            <person name="Kovtun M."/>
            <person name="Corcoran D."/>
            <person name="Baugh L.R."/>
            <person name="Kiontke K."/>
            <person name="Gunsalus K."/>
            <person name="Fitch D.H."/>
            <person name="Piano F."/>
        </authorList>
    </citation>
    <scope>NUCLEOTIDE SEQUENCE [LARGE SCALE GENOMIC DNA]</scope>
    <source>
        <strain evidence="15">PF1309</strain>
    </source>
</reference>
<dbReference type="InterPro" id="IPR027359">
    <property type="entry name" value="Volt_channel_dom_sf"/>
</dbReference>
<keyword evidence="7" id="KW-0630">Potassium</keyword>
<name>A0A2A2LC97_9BILA</name>
<dbReference type="STRING" id="2018661.A0A2A2LC97"/>
<evidence type="ECO:0000259" key="13">
    <source>
        <dbReference type="Pfam" id="PF00520"/>
    </source>
</evidence>
<organism evidence="15 16">
    <name type="scientific">Diploscapter pachys</name>
    <dbReference type="NCBI Taxonomy" id="2018661"/>
    <lineage>
        <taxon>Eukaryota</taxon>
        <taxon>Metazoa</taxon>
        <taxon>Ecdysozoa</taxon>
        <taxon>Nematoda</taxon>
        <taxon>Chromadorea</taxon>
        <taxon>Rhabditida</taxon>
        <taxon>Rhabditina</taxon>
        <taxon>Rhabditomorpha</taxon>
        <taxon>Rhabditoidea</taxon>
        <taxon>Rhabditidae</taxon>
        <taxon>Diploscapter</taxon>
    </lineage>
</organism>
<proteinExistence type="predicted"/>
<accession>A0A2A2LC97</accession>
<evidence type="ECO:0000256" key="2">
    <source>
        <dbReference type="ARBA" id="ARBA00022448"/>
    </source>
</evidence>
<feature type="domain" description="Ion transport" evidence="13">
    <location>
        <begin position="203"/>
        <end position="444"/>
    </location>
</feature>
<evidence type="ECO:0000256" key="10">
    <source>
        <dbReference type="ARBA" id="ARBA00023136"/>
    </source>
</evidence>
<dbReference type="GO" id="GO:0001508">
    <property type="term" value="P:action potential"/>
    <property type="evidence" value="ECO:0007669"/>
    <property type="project" value="TreeGrafter"/>
</dbReference>
<keyword evidence="10 12" id="KW-0472">Membrane</keyword>
<feature type="transmembrane region" description="Helical" evidence="12">
    <location>
        <begin position="261"/>
        <end position="278"/>
    </location>
</feature>
<dbReference type="SUPFAM" id="SSF54695">
    <property type="entry name" value="POZ domain"/>
    <property type="match status" value="1"/>
</dbReference>
<evidence type="ECO:0000256" key="3">
    <source>
        <dbReference type="ARBA" id="ARBA00022538"/>
    </source>
</evidence>
<dbReference type="PRINTS" id="PR01494">
    <property type="entry name" value="KV9CHANNEL"/>
</dbReference>
<evidence type="ECO:0000256" key="9">
    <source>
        <dbReference type="ARBA" id="ARBA00023065"/>
    </source>
</evidence>
<comment type="subcellular location">
    <subcellularLocation>
        <location evidence="1">Membrane</location>
        <topology evidence="1">Multi-pass membrane protein</topology>
    </subcellularLocation>
</comment>
<dbReference type="EMBL" id="LIAE01006917">
    <property type="protein sequence ID" value="PAV83856.1"/>
    <property type="molecule type" value="Genomic_DNA"/>
</dbReference>
<dbReference type="PRINTS" id="PR00169">
    <property type="entry name" value="KCHANNEL"/>
</dbReference>
<dbReference type="InterPro" id="IPR003971">
    <property type="entry name" value="K_chnl_volt-dep_Kv5/Kv9"/>
</dbReference>
<feature type="transmembrane region" description="Helical" evidence="12">
    <location>
        <begin position="418"/>
        <end position="439"/>
    </location>
</feature>
<keyword evidence="6" id="KW-0851">Voltage-gated channel</keyword>
<dbReference type="Gene3D" id="3.30.710.10">
    <property type="entry name" value="Potassium Channel Kv1.1, Chain A"/>
    <property type="match status" value="1"/>
</dbReference>
<evidence type="ECO:0000256" key="8">
    <source>
        <dbReference type="ARBA" id="ARBA00022989"/>
    </source>
</evidence>
<evidence type="ECO:0000256" key="4">
    <source>
        <dbReference type="ARBA" id="ARBA00022692"/>
    </source>
</evidence>
<dbReference type="GO" id="GO:0005251">
    <property type="term" value="F:delayed rectifier potassium channel activity"/>
    <property type="evidence" value="ECO:0007669"/>
    <property type="project" value="TreeGrafter"/>
</dbReference>
<keyword evidence="8 12" id="KW-1133">Transmembrane helix</keyword>
<dbReference type="Pfam" id="PF00520">
    <property type="entry name" value="Ion_trans"/>
    <property type="match status" value="1"/>
</dbReference>
<feature type="domain" description="Potassium channel tetramerisation-type BTB" evidence="14">
    <location>
        <begin position="59"/>
        <end position="157"/>
    </location>
</feature>
<evidence type="ECO:0000313" key="15">
    <source>
        <dbReference type="EMBL" id="PAV83856.1"/>
    </source>
</evidence>
<dbReference type="Pfam" id="PF02214">
    <property type="entry name" value="BTB_2"/>
    <property type="match status" value="1"/>
</dbReference>
<keyword evidence="2" id="KW-0813">Transport</keyword>
<dbReference type="PANTHER" id="PTHR11537:SF262">
    <property type="entry name" value="BTB DOMAIN-CONTAINING PROTEIN"/>
    <property type="match status" value="1"/>
</dbReference>
<feature type="transmembrane region" description="Helical" evidence="12">
    <location>
        <begin position="367"/>
        <end position="388"/>
    </location>
</feature>
<protein>
    <recommendedName>
        <fullName evidence="17">BTB domain-containing protein</fullName>
    </recommendedName>
</protein>
<dbReference type="Gene3D" id="1.20.120.350">
    <property type="entry name" value="Voltage-gated potassium channels. Chain C"/>
    <property type="match status" value="1"/>
</dbReference>
<keyword evidence="16" id="KW-1185">Reference proteome</keyword>
<dbReference type="PRINTS" id="PR01491">
    <property type="entry name" value="KVCHANNEL"/>
</dbReference>
<dbReference type="AlphaFoldDB" id="A0A2A2LC97"/>
<dbReference type="Gene3D" id="1.10.287.70">
    <property type="match status" value="1"/>
</dbReference>
<sequence>MVIPSTRKSQSHPSTSHANISNHVLHETEHLHRFDHKNENGGTLPRAELVSGIGDTVMKLNIGGMSFRIRISSIFSRTENERLVVFAQMDQENRVKNSDAYLTDTEEYYFERSPILFDALFKYYATGQLHRPLDVCPQEFACELSYWKIPEAVMSNCCYRTFNLSPSLEDLVQKTEKKLSVHDRSTRSRIHRFCEGDGSFFSNCFTFASISFVLISVIGLVLGSIHELQVPIIKKGAKSQRIHNLSSIADDENVIWEPHPVFGYVETICIIWFTFEYILRLSVTPNRWQFVIGIMNIVDLVAIVPFYLEFTLAVFGVDIASLSDIKGALLVVRVLRVLRVVRILKLGRYSAGMRTFALTLRSSAKQLGMMGMVLSTGVVFFSTLLYFVEKDEKDTPFTSIPATFWWAIVTMTTVAGKLIASGAIISGVLVLALPITIIVDNFMRVSGK</sequence>
<evidence type="ECO:0000256" key="5">
    <source>
        <dbReference type="ARBA" id="ARBA00022826"/>
    </source>
</evidence>
<keyword evidence="5" id="KW-0631">Potassium channel</keyword>
<dbReference type="InterPro" id="IPR028325">
    <property type="entry name" value="VG_K_chnl"/>
</dbReference>
<dbReference type="CDD" id="cd18317">
    <property type="entry name" value="BTB_POZ_Kv"/>
    <property type="match status" value="1"/>
</dbReference>
<feature type="transmembrane region" description="Helical" evidence="12">
    <location>
        <begin position="290"/>
        <end position="308"/>
    </location>
</feature>
<gene>
    <name evidence="15" type="ORF">WR25_19593</name>
</gene>
<dbReference type="InterPro" id="IPR003968">
    <property type="entry name" value="K_chnl_volt-dep_Kv"/>
</dbReference>
<evidence type="ECO:0000256" key="11">
    <source>
        <dbReference type="ARBA" id="ARBA00023303"/>
    </source>
</evidence>
<dbReference type="SUPFAM" id="SSF81324">
    <property type="entry name" value="Voltage-gated potassium channels"/>
    <property type="match status" value="1"/>
</dbReference>
<dbReference type="OrthoDB" id="296522at2759"/>
<dbReference type="InterPro" id="IPR011333">
    <property type="entry name" value="SKP1/BTB/POZ_sf"/>
</dbReference>
<evidence type="ECO:0008006" key="17">
    <source>
        <dbReference type="Google" id="ProtNLM"/>
    </source>
</evidence>
<dbReference type="InterPro" id="IPR005821">
    <property type="entry name" value="Ion_trans_dom"/>
</dbReference>
<dbReference type="Proteomes" id="UP000218231">
    <property type="component" value="Unassembled WGS sequence"/>
</dbReference>
<keyword evidence="9" id="KW-0406">Ion transport</keyword>
<evidence type="ECO:0000256" key="7">
    <source>
        <dbReference type="ARBA" id="ARBA00022958"/>
    </source>
</evidence>
<dbReference type="PANTHER" id="PTHR11537">
    <property type="entry name" value="VOLTAGE-GATED POTASSIUM CHANNEL"/>
    <property type="match status" value="1"/>
</dbReference>
<keyword evidence="3" id="KW-0633">Potassium transport</keyword>
<keyword evidence="4 12" id="KW-0812">Transmembrane</keyword>